<keyword evidence="6 7" id="KW-0998">Cell outer membrane</keyword>
<feature type="chain" id="PRO_5046481937" evidence="8">
    <location>
        <begin position="22"/>
        <end position="1043"/>
    </location>
</feature>
<dbReference type="NCBIfam" id="TIGR04057">
    <property type="entry name" value="SusC_RagA_signa"/>
    <property type="match status" value="1"/>
</dbReference>
<evidence type="ECO:0000256" key="8">
    <source>
        <dbReference type="SAM" id="SignalP"/>
    </source>
</evidence>
<evidence type="ECO:0000256" key="1">
    <source>
        <dbReference type="ARBA" id="ARBA00004571"/>
    </source>
</evidence>
<gene>
    <name evidence="10" type="ORF">ACFSKP_18245</name>
</gene>
<dbReference type="Gene3D" id="2.170.130.10">
    <property type="entry name" value="TonB-dependent receptor, plug domain"/>
    <property type="match status" value="1"/>
</dbReference>
<dbReference type="InterPro" id="IPR039426">
    <property type="entry name" value="TonB-dep_rcpt-like"/>
</dbReference>
<dbReference type="Pfam" id="PF07715">
    <property type="entry name" value="Plug"/>
    <property type="match status" value="1"/>
</dbReference>
<reference evidence="11" key="1">
    <citation type="journal article" date="2019" name="Int. J. Syst. Evol. Microbiol.">
        <title>The Global Catalogue of Microorganisms (GCM) 10K type strain sequencing project: providing services to taxonomists for standard genome sequencing and annotation.</title>
        <authorList>
            <consortium name="The Broad Institute Genomics Platform"/>
            <consortium name="The Broad Institute Genome Sequencing Center for Infectious Disease"/>
            <person name="Wu L."/>
            <person name="Ma J."/>
        </authorList>
    </citation>
    <scope>NUCLEOTIDE SEQUENCE [LARGE SCALE GENOMIC DNA]</scope>
    <source>
        <strain evidence="11">CGMCC 4.1782</strain>
    </source>
</reference>
<dbReference type="InterPro" id="IPR037066">
    <property type="entry name" value="Plug_dom_sf"/>
</dbReference>
<evidence type="ECO:0000259" key="9">
    <source>
        <dbReference type="Pfam" id="PF07715"/>
    </source>
</evidence>
<dbReference type="EMBL" id="JBHUIM010000003">
    <property type="protein sequence ID" value="MFD2248215.1"/>
    <property type="molecule type" value="Genomic_DNA"/>
</dbReference>
<sequence length="1043" mass="113141">MRKLLLVSFALVFVLLQQAMAQGKTVSGTVTDQATGTGLPGVAVLVKGTTVGTATGADGTYSLNVPENGNTLVFRFIGYKTVERPIGTASAINVTLEVDQRQLDEVVVVGYGTQQKKDVTSSIAQVKGESISQLATPSFDQQLAGRASGVQITQPSGILGAPPKINIRGVNSINSNTQPLIVIDGVPATSGDLGGFTPTNALADINPNDIESFEILKDGAATAVYGSRAANGVILITTKKGKSGQAKFAYDGWAGTAKAIELHDLLNAQEFVDITNEKYKNIGQTSPAVMGEYDTDWNKEVFRTAFQQSHAFSASGGTDRNSYYFSLGYSNQEGIGRANSLERYTVRSNMSTKVTKWLDFGLQAGLSSQINQGPLTGANSLSGNIFSVIRMHPNVPVLDPNDPTGYNIDDVNTRSLGRGPNTATIANGIPNIRFVLDNNLRKSTTYRGLGNVYLDFKLVDNLRFKTLLGADLTLVDDFLFNDPRHGDGQGSNGVVSQAYSPIKAWNWQNILSYNKTFNEVHNLDLTAVQEYNKYRSSFFQAQGTSLSDRFFNENLVSGTFANQFAFGGIGENGLASYLGRFNYNYASKYYIGFSMRADKLSKLSEDNRWGYFPGVSAAYRISEESFFKNSTALGFISDLRIRGSFAEVGNIGIPGGNYPYLGSFGPAQYGSMNGIAFNNTGNKNLKWESQKIYDAGLDVGLLDGRLNLEVAYWMKDNTDVVLAAPTPPSLGVPNNSIIRNVGTVVNDGLEFGISGTIIDKSNFSWSSNLNFSTQRNEVKALVNDRDIVYDYTITRVGESINSIYGYQYEGVNSSNGNPIYRKADGSLVQGNLTAAPGKSAGVYYGYDPANPSVLGNQSSLTAADKTILGTTLPKWFGGFDNNFKYGNFDMNVFVRFSGGNKIMNRTRQDLLTMAFENNGREILGRWQSPENPGDGQTPKLAAGAGYSNFINTNGESSSRFVESGNFLKVGNLALGYTLPKTITERANIERLRIYAQLQNAFVISDYSGLDPETYTNLNNGNMGVDWNGQPQQRVFTVGLNLGF</sequence>
<keyword evidence="2 7" id="KW-0813">Transport</keyword>
<dbReference type="InterPro" id="IPR023996">
    <property type="entry name" value="TonB-dep_OMP_SusC/RagA"/>
</dbReference>
<dbReference type="SUPFAM" id="SSF56935">
    <property type="entry name" value="Porins"/>
    <property type="match status" value="1"/>
</dbReference>
<dbReference type="Pfam" id="PF13715">
    <property type="entry name" value="CarbopepD_reg_2"/>
    <property type="match status" value="1"/>
</dbReference>
<proteinExistence type="inferred from homology"/>
<keyword evidence="11" id="KW-1185">Reference proteome</keyword>
<dbReference type="InterPro" id="IPR023997">
    <property type="entry name" value="TonB-dep_OMP_SusC/RagA_CS"/>
</dbReference>
<dbReference type="InterPro" id="IPR008969">
    <property type="entry name" value="CarboxyPept-like_regulatory"/>
</dbReference>
<dbReference type="NCBIfam" id="TIGR04056">
    <property type="entry name" value="OMP_RagA_SusC"/>
    <property type="match status" value="1"/>
</dbReference>
<comment type="caution">
    <text evidence="10">The sequence shown here is derived from an EMBL/GenBank/DDBJ whole genome shotgun (WGS) entry which is preliminary data.</text>
</comment>
<keyword evidence="5 7" id="KW-0472">Membrane</keyword>
<dbReference type="PROSITE" id="PS52016">
    <property type="entry name" value="TONB_DEPENDENT_REC_3"/>
    <property type="match status" value="1"/>
</dbReference>
<dbReference type="RefSeq" id="WP_250431853.1">
    <property type="nucleotide sequence ID" value="NZ_JALPRR010000004.1"/>
</dbReference>
<comment type="similarity">
    <text evidence="7">Belongs to the TonB-dependent receptor family.</text>
</comment>
<evidence type="ECO:0000256" key="5">
    <source>
        <dbReference type="ARBA" id="ARBA00023136"/>
    </source>
</evidence>
<dbReference type="InterPro" id="IPR012910">
    <property type="entry name" value="Plug_dom"/>
</dbReference>
<dbReference type="Gene3D" id="2.40.170.20">
    <property type="entry name" value="TonB-dependent receptor, beta-barrel domain"/>
    <property type="match status" value="1"/>
</dbReference>
<dbReference type="Gene3D" id="2.60.40.1120">
    <property type="entry name" value="Carboxypeptidase-like, regulatory domain"/>
    <property type="match status" value="1"/>
</dbReference>
<dbReference type="InterPro" id="IPR036942">
    <property type="entry name" value="Beta-barrel_TonB_sf"/>
</dbReference>
<evidence type="ECO:0000256" key="3">
    <source>
        <dbReference type="ARBA" id="ARBA00022452"/>
    </source>
</evidence>
<accession>A0ABW5D4Q3</accession>
<dbReference type="SUPFAM" id="SSF49464">
    <property type="entry name" value="Carboxypeptidase regulatory domain-like"/>
    <property type="match status" value="1"/>
</dbReference>
<comment type="subcellular location">
    <subcellularLocation>
        <location evidence="1 7">Cell outer membrane</location>
        <topology evidence="1 7">Multi-pass membrane protein</topology>
    </subcellularLocation>
</comment>
<evidence type="ECO:0000313" key="10">
    <source>
        <dbReference type="EMBL" id="MFD2248215.1"/>
    </source>
</evidence>
<evidence type="ECO:0000313" key="11">
    <source>
        <dbReference type="Proteomes" id="UP001597374"/>
    </source>
</evidence>
<evidence type="ECO:0000256" key="7">
    <source>
        <dbReference type="PROSITE-ProRule" id="PRU01360"/>
    </source>
</evidence>
<evidence type="ECO:0000256" key="2">
    <source>
        <dbReference type="ARBA" id="ARBA00022448"/>
    </source>
</evidence>
<dbReference type="Proteomes" id="UP001597374">
    <property type="component" value="Unassembled WGS sequence"/>
</dbReference>
<evidence type="ECO:0000256" key="6">
    <source>
        <dbReference type="ARBA" id="ARBA00023237"/>
    </source>
</evidence>
<keyword evidence="3 7" id="KW-1134">Transmembrane beta strand</keyword>
<keyword evidence="8" id="KW-0732">Signal</keyword>
<organism evidence="10 11">
    <name type="scientific">Pontibacter ruber</name>
    <dbReference type="NCBI Taxonomy" id="1343895"/>
    <lineage>
        <taxon>Bacteria</taxon>
        <taxon>Pseudomonadati</taxon>
        <taxon>Bacteroidota</taxon>
        <taxon>Cytophagia</taxon>
        <taxon>Cytophagales</taxon>
        <taxon>Hymenobacteraceae</taxon>
        <taxon>Pontibacter</taxon>
    </lineage>
</organism>
<feature type="domain" description="TonB-dependent receptor plug" evidence="9">
    <location>
        <begin position="116"/>
        <end position="233"/>
    </location>
</feature>
<name>A0ABW5D4Q3_9BACT</name>
<feature type="signal peptide" evidence="8">
    <location>
        <begin position="1"/>
        <end position="21"/>
    </location>
</feature>
<keyword evidence="4 7" id="KW-0812">Transmembrane</keyword>
<protein>
    <submittedName>
        <fullName evidence="10">SusC/RagA family TonB-linked outer membrane protein</fullName>
    </submittedName>
</protein>
<evidence type="ECO:0000256" key="4">
    <source>
        <dbReference type="ARBA" id="ARBA00022692"/>
    </source>
</evidence>